<evidence type="ECO:0000313" key="4">
    <source>
        <dbReference type="Proteomes" id="UP000503462"/>
    </source>
</evidence>
<dbReference type="AlphaFoldDB" id="A0A6H0XIH6"/>
<evidence type="ECO:0000313" key="3">
    <source>
        <dbReference type="EMBL" id="QIW94513.1"/>
    </source>
</evidence>
<keyword evidence="2" id="KW-0472">Membrane</keyword>
<keyword evidence="2" id="KW-0812">Transmembrane</keyword>
<feature type="transmembrane region" description="Helical" evidence="2">
    <location>
        <begin position="677"/>
        <end position="704"/>
    </location>
</feature>
<dbReference type="OrthoDB" id="5381672at2759"/>
<feature type="transmembrane region" description="Helical" evidence="2">
    <location>
        <begin position="85"/>
        <end position="110"/>
    </location>
</feature>
<organism evidence="3 4">
    <name type="scientific">Peltaster fructicola</name>
    <dbReference type="NCBI Taxonomy" id="286661"/>
    <lineage>
        <taxon>Eukaryota</taxon>
        <taxon>Fungi</taxon>
        <taxon>Dikarya</taxon>
        <taxon>Ascomycota</taxon>
        <taxon>Pezizomycotina</taxon>
        <taxon>Dothideomycetes</taxon>
        <taxon>Dothideomycetes incertae sedis</taxon>
        <taxon>Peltaster</taxon>
    </lineage>
</organism>
<name>A0A6H0XIH6_9PEZI</name>
<keyword evidence="4" id="KW-1185">Reference proteome</keyword>
<dbReference type="Proteomes" id="UP000503462">
    <property type="component" value="Chromosome 1"/>
</dbReference>
<keyword evidence="2" id="KW-1133">Transmembrane helix</keyword>
<evidence type="ECO:0000256" key="1">
    <source>
        <dbReference type="SAM" id="MobiDB-lite"/>
    </source>
</evidence>
<reference evidence="3 4" key="1">
    <citation type="journal article" date="2016" name="Sci. Rep.">
        <title>Peltaster fructicola genome reveals evolution from an invasive phytopathogen to an ectophytic parasite.</title>
        <authorList>
            <person name="Xu C."/>
            <person name="Chen H."/>
            <person name="Gleason M.L."/>
            <person name="Xu J.R."/>
            <person name="Liu H."/>
            <person name="Zhang R."/>
            <person name="Sun G."/>
        </authorList>
    </citation>
    <scope>NUCLEOTIDE SEQUENCE [LARGE SCALE GENOMIC DNA]</scope>
    <source>
        <strain evidence="3 4">LNHT1506</strain>
    </source>
</reference>
<feature type="transmembrane region" description="Helical" evidence="2">
    <location>
        <begin position="214"/>
        <end position="235"/>
    </location>
</feature>
<dbReference type="EMBL" id="CP051139">
    <property type="protein sequence ID" value="QIW94513.1"/>
    <property type="molecule type" value="Genomic_DNA"/>
</dbReference>
<feature type="transmembrane region" description="Helical" evidence="2">
    <location>
        <begin position="153"/>
        <end position="178"/>
    </location>
</feature>
<protein>
    <submittedName>
        <fullName evidence="3">Uncharacterized protein</fullName>
    </submittedName>
</protein>
<sequence>MASDDLAVPKGNSQLHHYVSKDNTQHIISEETSSRVSGVSDHEDQLDRAPFIAVSPIQQSHGPTFTPGRTTEKPKPRSQKLTTSYIPLLAVLGYIGLFLFAWIVLCLLAYKPITTKSYGVLLSNDGSSDQDYRDGGYRTMYKQSERWFRAARVIHVVVAVLTLPVVSIACAAAAAVYVQRRGSKWTLRQTMALADRAWQSPTLAARALVSFKRYASVFLLMALALNALGLILLPLQSVFLSSRVIKTPNQLVTTGGVTDIFDAIDTGRRSAVVAARAAMASTNLYAPYSRLWTRSKISCSGTVQYDESTSTKTWMGLPCSGYGPTAPTFGNMSLLSDPFWAQLPASTSTGLIRQFSLRVNSTATKQVITAADFPAACSPSGNSFFATYSGNSPTINQDVPGTNYSVSACMPYNQGMSPWKATRARQDFYEELYLSFSLGRQSSGSDTGYYKIRVNTTAGYFELPNYMNGQVAGPLLANGPNGLCGPDCYEQGTSKNPIKNSSLLRRASPIVGNMSANSLTAEFKSNTGPLLMTAIAMFGNGSMLSTRALHPDSYSDNYTKVETGDLAGADLCYERIPFVPLLSRYTYMPDTCATLTNGDTGLFSQQYKMVDALYSSASAEDGGFENAFTVAAVLANEAYFTTTDTTGGLATGLTPSFSVSYDMGADTTIPAISKSTIIALSVLMAIFLAALLALAVYGTLYPVWTHQLDSWAMLRIGASLAESATLRAGDASKSSIPDETPGWIGDSTQGESQYGEVAVGGSGRLNKRRAYLSI</sequence>
<proteinExistence type="predicted"/>
<feature type="region of interest" description="Disordered" evidence="1">
    <location>
        <begin position="58"/>
        <end position="78"/>
    </location>
</feature>
<evidence type="ECO:0000256" key="2">
    <source>
        <dbReference type="SAM" id="Phobius"/>
    </source>
</evidence>
<feature type="compositionally biased region" description="Polar residues" evidence="1">
    <location>
        <begin position="58"/>
        <end position="69"/>
    </location>
</feature>
<accession>A0A6H0XIH6</accession>
<gene>
    <name evidence="3" type="ORF">AMS68_000031</name>
</gene>